<comment type="pathway">
    <text evidence="5">Lipid metabolism; malonyl-CoA biosynthesis; malonyl-CoA from acetyl-CoA: step 1/1.</text>
</comment>
<evidence type="ECO:0000256" key="3">
    <source>
        <dbReference type="ARBA" id="ARBA00022771"/>
    </source>
</evidence>
<dbReference type="GO" id="GO:0005524">
    <property type="term" value="F:ATP binding"/>
    <property type="evidence" value="ECO:0007669"/>
    <property type="project" value="UniProtKB-KW"/>
</dbReference>
<comment type="function">
    <text evidence="5">Component of the acetyl coenzyme A carboxylase (ACC) complex. Biotin carboxylase (BC) catalyzes the carboxylation of biotin on its carrier protein (BCCP) and then the CO(2) group is transferred by the transcarboxylase to acetyl-CoA to form malonyl-CoA.</text>
</comment>
<dbReference type="InterPro" id="IPR000438">
    <property type="entry name" value="Acetyl_CoA_COase_Trfase_b_su"/>
</dbReference>
<dbReference type="InterPro" id="IPR034733">
    <property type="entry name" value="AcCoA_carboxyl_beta"/>
</dbReference>
<dbReference type="GO" id="GO:0003989">
    <property type="term" value="F:acetyl-CoA carboxylase activity"/>
    <property type="evidence" value="ECO:0007669"/>
    <property type="project" value="InterPro"/>
</dbReference>
<comment type="similarity">
    <text evidence="5">Belongs to the AccD/PCCB family.</text>
</comment>
<comment type="subcellular location">
    <subcellularLocation>
        <location evidence="5">Plastid</location>
        <location evidence="5">Chloroplast stroma</location>
    </subcellularLocation>
</comment>
<comment type="caution">
    <text evidence="5">Lacks conserved residue(s) required for the propagation of feature annotation.</text>
</comment>
<dbReference type="SUPFAM" id="SSF52096">
    <property type="entry name" value="ClpP/crotonase"/>
    <property type="match status" value="1"/>
</dbReference>
<dbReference type="Pfam" id="PF01039">
    <property type="entry name" value="Carboxyl_trans"/>
    <property type="match status" value="1"/>
</dbReference>
<dbReference type="InterPro" id="IPR029045">
    <property type="entry name" value="ClpP/crotonase-like_dom_sf"/>
</dbReference>
<keyword evidence="5" id="KW-0276">Fatty acid metabolism</keyword>
<keyword evidence="2 5" id="KW-0808">Transferase</keyword>
<evidence type="ECO:0000256" key="2">
    <source>
        <dbReference type="ARBA" id="ARBA00022679"/>
    </source>
</evidence>
<gene>
    <name evidence="5 7" type="primary">accD</name>
</gene>
<keyword evidence="5" id="KW-0547">Nucleotide-binding</keyword>
<dbReference type="NCBIfam" id="TIGR00515">
    <property type="entry name" value="accD"/>
    <property type="match status" value="1"/>
</dbReference>
<reference evidence="7" key="1">
    <citation type="submission" date="2022-05" db="EMBL/GenBank/DDBJ databases">
        <authorList>
            <person name="Xin L.B."/>
        </authorList>
    </citation>
    <scope>NUCLEOTIDE SEQUENCE</scope>
</reference>
<organism evidence="7">
    <name type="scientific">Pallavicinia longispina</name>
    <dbReference type="NCBI Taxonomy" id="280536"/>
    <lineage>
        <taxon>Eukaryota</taxon>
        <taxon>Viridiplantae</taxon>
        <taxon>Streptophyta</taxon>
        <taxon>Embryophyta</taxon>
        <taxon>Marchantiophyta</taxon>
        <taxon>Jungermanniopsida</taxon>
        <taxon>Pelliidae</taxon>
        <taxon>Pallaviciniales</taxon>
        <taxon>Pallaviciniineae</taxon>
        <taxon>Pallaviciniaceae</taxon>
        <taxon>Pallavicinia</taxon>
    </lineage>
</organism>
<dbReference type="EMBL" id="ON494491">
    <property type="protein sequence ID" value="WIL06230.1"/>
    <property type="molecule type" value="Genomic_DNA"/>
</dbReference>
<dbReference type="AlphaFoldDB" id="A0AAT9USU5"/>
<feature type="domain" description="CoA carboxyltransferase N-terminal" evidence="6">
    <location>
        <begin position="47"/>
        <end position="317"/>
    </location>
</feature>
<dbReference type="EC" id="2.1.3.15" evidence="5"/>
<proteinExistence type="inferred from homology"/>
<evidence type="ECO:0000256" key="4">
    <source>
        <dbReference type="ARBA" id="ARBA00022833"/>
    </source>
</evidence>
<dbReference type="GO" id="GO:0008270">
    <property type="term" value="F:zinc ion binding"/>
    <property type="evidence" value="ECO:0007669"/>
    <property type="project" value="UniProtKB-KW"/>
</dbReference>
<dbReference type="GO" id="GO:0009570">
    <property type="term" value="C:chloroplast stroma"/>
    <property type="evidence" value="ECO:0007669"/>
    <property type="project" value="UniProtKB-SubCell"/>
</dbReference>
<keyword evidence="5" id="KW-0443">Lipid metabolism</keyword>
<comment type="subunit">
    <text evidence="1">Acetyl-CoA carboxylase is a heterohexamer composed of biotin carboxyl carrier protein, biotin carboxylase and 2 subunits each of ACCase subunit alpha and ACCase plastid-coded subunit beta (accD).</text>
</comment>
<keyword evidence="7" id="KW-0150">Chloroplast</keyword>
<dbReference type="GO" id="GO:2001295">
    <property type="term" value="P:malonyl-CoA biosynthetic process"/>
    <property type="evidence" value="ECO:0007669"/>
    <property type="project" value="UniProtKB-UniRule"/>
</dbReference>
<evidence type="ECO:0000256" key="1">
    <source>
        <dbReference type="ARBA" id="ARBA00011842"/>
    </source>
</evidence>
<keyword evidence="3" id="KW-0863">Zinc-finger</keyword>
<dbReference type="InterPro" id="IPR011762">
    <property type="entry name" value="COA_CT_N"/>
</dbReference>
<keyword evidence="4" id="KW-0862">Zinc</keyword>
<dbReference type="GO" id="GO:0006633">
    <property type="term" value="P:fatty acid biosynthetic process"/>
    <property type="evidence" value="ECO:0007669"/>
    <property type="project" value="UniProtKB-KW"/>
</dbReference>
<dbReference type="GO" id="GO:0009317">
    <property type="term" value="C:acetyl-CoA carboxylase complex"/>
    <property type="evidence" value="ECO:0007669"/>
    <property type="project" value="InterPro"/>
</dbReference>
<evidence type="ECO:0000259" key="6">
    <source>
        <dbReference type="PROSITE" id="PS50980"/>
    </source>
</evidence>
<name>A0AAT9USU5_9MARC</name>
<evidence type="ECO:0000256" key="5">
    <source>
        <dbReference type="HAMAP-Rule" id="MF_01395"/>
    </source>
</evidence>
<accession>A0AAT9USU5</accession>
<evidence type="ECO:0000313" key="7">
    <source>
        <dbReference type="EMBL" id="WIL06230.1"/>
    </source>
</evidence>
<dbReference type="PANTHER" id="PTHR42995">
    <property type="entry name" value="ACETYL-COENZYME A CARBOXYLASE CARBOXYL TRANSFERASE SUBUNIT BETA, CHLOROPLASTIC"/>
    <property type="match status" value="1"/>
</dbReference>
<dbReference type="PRINTS" id="PR01070">
    <property type="entry name" value="ACCCTRFRASEB"/>
</dbReference>
<comment type="subunit">
    <text evidence="5">Acetyl-CoA carboxylase is a heterohexamer composed of biotin carboxyl carrier protein, biotin carboxylase and two subunits each of ACCase subunit alpha and ACCase plastid-coded subunit beta (accD).</text>
</comment>
<geneLocation type="chloroplast" evidence="7"/>
<dbReference type="PANTHER" id="PTHR42995:SF5">
    <property type="entry name" value="ACETYL-COENZYME A CARBOXYLASE CARBOXYL TRANSFERASE SUBUNIT BETA, CHLOROPLASTIC"/>
    <property type="match status" value="1"/>
</dbReference>
<keyword evidence="5" id="KW-0067">ATP-binding</keyword>
<dbReference type="HAMAP" id="MF_01395">
    <property type="entry name" value="AcetylCoA_CT_beta"/>
    <property type="match status" value="1"/>
</dbReference>
<comment type="catalytic activity">
    <reaction evidence="5">
        <text>N(6)-carboxybiotinyl-L-lysyl-[protein] + acetyl-CoA = N(6)-biotinyl-L-lysyl-[protein] + malonyl-CoA</text>
        <dbReference type="Rhea" id="RHEA:54728"/>
        <dbReference type="Rhea" id="RHEA-COMP:10505"/>
        <dbReference type="Rhea" id="RHEA-COMP:10506"/>
        <dbReference type="ChEBI" id="CHEBI:57288"/>
        <dbReference type="ChEBI" id="CHEBI:57384"/>
        <dbReference type="ChEBI" id="CHEBI:83144"/>
        <dbReference type="ChEBI" id="CHEBI:83145"/>
        <dbReference type="EC" id="2.1.3.15"/>
    </reaction>
</comment>
<dbReference type="PROSITE" id="PS50980">
    <property type="entry name" value="COA_CT_NTER"/>
    <property type="match status" value="1"/>
</dbReference>
<keyword evidence="7" id="KW-0934">Plastid</keyword>
<protein>
    <recommendedName>
        <fullName evidence="5">Acetyl-coenzyme A carboxylase carboxyl transferase subunit beta, chloroplastic</fullName>
        <shortName evidence="5">ACCase subunit beta</shortName>
        <shortName evidence="5">Acetyl-CoA carboxylase carboxyltransferase subunit beta</shortName>
        <ecNumber evidence="5">2.1.3.15</ecNumber>
    </recommendedName>
</protein>
<sequence length="317" mass="35901">MSLMNWFEDKRRFGGLIGAFIEKATKGYIFSEREKDRSFKLDTTKGLWTRCDNCENMLYVRFLRQNKRIREECGYHLQMSSTERIELLTDRGTWYPMDEDMIARDVLKFSDEDSYKNRIAFYQKRTGLTDAIQTGIGKLYGTPVALGVMDFQFMGGSMGSVVGEKITRLIEYATRKSMPLIIVCSSGGARMQEGTLSLMQMAKISAVLQTHQARRGLLYIAILTYPTTGGVTASFGMLGDITIAEPKAYIAFAGKRVIEQTLRQKIPDGFQVAESLFDHGLLDLIVPRNLLKGVLSEIFELYGSAPCKKHNNHFLDK</sequence>
<dbReference type="GO" id="GO:0016743">
    <property type="term" value="F:carboxyl- or carbamoyltransferase activity"/>
    <property type="evidence" value="ECO:0007669"/>
    <property type="project" value="UniProtKB-UniRule"/>
</dbReference>
<reference evidence="7" key="2">
    <citation type="submission" date="2024-06" db="EMBL/GenBank/DDBJ databases">
        <title>The complete chloroplast genome analyse of Pallavicinia longispina.</title>
        <authorList>
            <person name="Ming S.Z."/>
            <person name="Ying F.M."/>
            <person name="Ying Y."/>
        </authorList>
    </citation>
    <scope>NUCLEOTIDE SEQUENCE</scope>
</reference>
<dbReference type="Gene3D" id="3.90.226.10">
    <property type="entry name" value="2-enoyl-CoA Hydratase, Chain A, domain 1"/>
    <property type="match status" value="1"/>
</dbReference>
<keyword evidence="3" id="KW-0479">Metal-binding</keyword>
<keyword evidence="5" id="KW-0444">Lipid biosynthesis</keyword>
<keyword evidence="5" id="KW-0275">Fatty acid biosynthesis</keyword>